<gene>
    <name evidence="2" type="ORF">PQG83_20080</name>
</gene>
<proteinExistence type="predicted"/>
<organism evidence="2 3">
    <name type="scientific">Candidatus Nitrospira neomarina</name>
    <dbReference type="NCBI Taxonomy" id="3020899"/>
    <lineage>
        <taxon>Bacteria</taxon>
        <taxon>Pseudomonadati</taxon>
        <taxon>Nitrospirota</taxon>
        <taxon>Nitrospiria</taxon>
        <taxon>Nitrospirales</taxon>
        <taxon>Nitrospiraceae</taxon>
        <taxon>Nitrospira</taxon>
    </lineage>
</organism>
<dbReference type="AlphaFoldDB" id="A0AA96GPS8"/>
<reference evidence="2 3" key="1">
    <citation type="submission" date="2023-01" db="EMBL/GenBank/DDBJ databases">
        <title>Cultivation and genomic characterization of new, ubiquitous marine nitrite-oxidizing bacteria from the Nitrospirales.</title>
        <authorList>
            <person name="Mueller A.J."/>
            <person name="Daebeler A."/>
            <person name="Herbold C.W."/>
            <person name="Kirkegaard R.H."/>
            <person name="Daims H."/>
        </authorList>
    </citation>
    <scope>NUCLEOTIDE SEQUENCE [LARGE SCALE GENOMIC DNA]</scope>
    <source>
        <strain evidence="2 3">DK</strain>
    </source>
</reference>
<sequence length="407" mass="46461">MNRLAGELRCVQPTAGSGREAEGVEWAAAVRCEREGNDERSAERGSRLAVHPSGLRRPNAGIESTSLRPATQPQALLAFNQREHHLFSHELFDNYGFEDIPLNRDIFIVDEIYLGDYENSMLRFFEGAEYEHVGYVSYAAARAINNNSIELSWYAERHDRFHEIAIILSRDQFVACVGSWQWDEKPRIFVKSEWLSNIYLRTYSVFALIDAADVKKALHDGSITRSRLIKLRKGIDDLSEKYKDISFISFADSLLLKSNWSVGDFKSEYTYSPEVFIYLAGEIDAIYQSILGLKTYAVIAQGSNEYYDDALLHISPSHNHICLNSLGVPFAQLMEIEGTARKAIKAEIHLPSDLYMDEQYFHSLKFKYGFEKKAEPSNKYQAKMMSTPSKYYYTARSVVISNLGVEK</sequence>
<name>A0AA96GPS8_9BACT</name>
<dbReference type="KEGG" id="nneo:PQG83_20080"/>
<dbReference type="Proteomes" id="UP001302494">
    <property type="component" value="Chromosome"/>
</dbReference>
<accession>A0AA96GPS8</accession>
<evidence type="ECO:0000313" key="2">
    <source>
        <dbReference type="EMBL" id="WNM62014.1"/>
    </source>
</evidence>
<keyword evidence="3" id="KW-1185">Reference proteome</keyword>
<feature type="compositionally biased region" description="Basic and acidic residues" evidence="1">
    <location>
        <begin position="35"/>
        <end position="46"/>
    </location>
</feature>
<feature type="region of interest" description="Disordered" evidence="1">
    <location>
        <begin position="35"/>
        <end position="68"/>
    </location>
</feature>
<protein>
    <submittedName>
        <fullName evidence="2">Uncharacterized protein</fullName>
    </submittedName>
</protein>
<evidence type="ECO:0000313" key="3">
    <source>
        <dbReference type="Proteomes" id="UP001302494"/>
    </source>
</evidence>
<dbReference type="EMBL" id="CP116968">
    <property type="protein sequence ID" value="WNM62014.1"/>
    <property type="molecule type" value="Genomic_DNA"/>
</dbReference>
<evidence type="ECO:0000256" key="1">
    <source>
        <dbReference type="SAM" id="MobiDB-lite"/>
    </source>
</evidence>
<dbReference type="RefSeq" id="WP_312744882.1">
    <property type="nucleotide sequence ID" value="NZ_CP116968.1"/>
</dbReference>